<keyword evidence="3" id="KW-1185">Reference proteome</keyword>
<accession>A0A1J1IYD8</accession>
<gene>
    <name evidence="2" type="ORF">CLUMA_CG018470</name>
</gene>
<dbReference type="AlphaFoldDB" id="A0A1J1IYD8"/>
<evidence type="ECO:0000313" key="2">
    <source>
        <dbReference type="EMBL" id="CRL05167.1"/>
    </source>
</evidence>
<name>A0A1J1IYD8_9DIPT</name>
<evidence type="ECO:0000256" key="1">
    <source>
        <dbReference type="SAM" id="SignalP"/>
    </source>
</evidence>
<sequence>MKKLFCSFFLMVISWFHSSTSLYFGANIILPQLKDLSSAVNKASTMIDQLKPNLCTIGKTLLIFDYEDYVDAAKAITDVEYLFEDVQLFFGSSLNCFNVQSSETTIQTSGRNIDNLIYQLDIYISTGFNKLYQSGKVLGRVYDETVSLHIERISSSFSSEFETVKESLKILRDNILESLLSDSVLTPGSLAANINDTALTDLITAFKDLQVSTQQLSTVVAGLKFLTITLDIVSSSISYMRDKQNEAIQAATYDLDITTQAAIRLFNKNTVDYQDLTSKGFDTFLSFSTLSLQNDSDIQSNHLKVENFVINIYELLERNSVEFTETLNRHFNDLSQEIRNVGKTLKTVTRRISDLMVEVLAANSGTFNKCFAETHENALLAHKALQVFGKNITECIKVETNMSLKAESLISFIVEDIVLNIQGASDQLCACTRNDVVSTKECIESIASEMELSLLNEETTYIESEMDNLKVNITMDIGEFTTCIETATVVIEEDFKRFQESVYECILT</sequence>
<keyword evidence="1" id="KW-0732">Signal</keyword>
<feature type="chain" id="PRO_5012136539" evidence="1">
    <location>
        <begin position="22"/>
        <end position="508"/>
    </location>
</feature>
<protein>
    <submittedName>
        <fullName evidence="2">CLUMA_CG018470, isoform A</fullName>
    </submittedName>
</protein>
<feature type="signal peptide" evidence="1">
    <location>
        <begin position="1"/>
        <end position="21"/>
    </location>
</feature>
<proteinExistence type="predicted"/>
<reference evidence="2 3" key="1">
    <citation type="submission" date="2015-04" db="EMBL/GenBank/DDBJ databases">
        <authorList>
            <person name="Syromyatnikov M.Y."/>
            <person name="Popov V.N."/>
        </authorList>
    </citation>
    <scope>NUCLEOTIDE SEQUENCE [LARGE SCALE GENOMIC DNA]</scope>
</reference>
<organism evidence="2 3">
    <name type="scientific">Clunio marinus</name>
    <dbReference type="NCBI Taxonomy" id="568069"/>
    <lineage>
        <taxon>Eukaryota</taxon>
        <taxon>Metazoa</taxon>
        <taxon>Ecdysozoa</taxon>
        <taxon>Arthropoda</taxon>
        <taxon>Hexapoda</taxon>
        <taxon>Insecta</taxon>
        <taxon>Pterygota</taxon>
        <taxon>Neoptera</taxon>
        <taxon>Endopterygota</taxon>
        <taxon>Diptera</taxon>
        <taxon>Nematocera</taxon>
        <taxon>Chironomoidea</taxon>
        <taxon>Chironomidae</taxon>
        <taxon>Clunio</taxon>
    </lineage>
</organism>
<evidence type="ECO:0000313" key="3">
    <source>
        <dbReference type="Proteomes" id="UP000183832"/>
    </source>
</evidence>
<dbReference type="EMBL" id="CVRI01000064">
    <property type="protein sequence ID" value="CRL05167.1"/>
    <property type="molecule type" value="Genomic_DNA"/>
</dbReference>
<dbReference type="OrthoDB" id="7790629at2759"/>
<dbReference type="Proteomes" id="UP000183832">
    <property type="component" value="Unassembled WGS sequence"/>
</dbReference>